<sequence>MTRKKLSDFTEAEFVDWVTKIMAADFPTERKHDDAIYQFSQLTEHPDGHDLIYYPEPGADNSAQGVVNTVKEWRAANGKQGFKSP</sequence>
<comment type="caution">
    <text evidence="3">The sequence shown here is derived from an EMBL/GenBank/DDBJ whole genome shotgun (WGS) entry which is preliminary data.</text>
</comment>
<evidence type="ECO:0000313" key="3">
    <source>
        <dbReference type="EMBL" id="MFC6122588.1"/>
    </source>
</evidence>
<dbReference type="Pfam" id="PF01320">
    <property type="entry name" value="Colicin_Pyocin"/>
    <property type="match status" value="1"/>
</dbReference>
<protein>
    <submittedName>
        <fullName evidence="3">Bacteriocin immunity protein</fullName>
    </submittedName>
</protein>
<dbReference type="InterPro" id="IPR035900">
    <property type="entry name" value="Colicin_E_sf"/>
</dbReference>
<dbReference type="RefSeq" id="WP_378109117.1">
    <property type="nucleotide sequence ID" value="NZ_JBHSRG010000010.1"/>
</dbReference>
<dbReference type="EMBL" id="JBHSRG010000010">
    <property type="protein sequence ID" value="MFC6122588.1"/>
    <property type="molecule type" value="Genomic_DNA"/>
</dbReference>
<evidence type="ECO:0000313" key="4">
    <source>
        <dbReference type="Proteomes" id="UP001596169"/>
    </source>
</evidence>
<keyword evidence="2" id="KW-0079">Bacteriocin immunity</keyword>
<proteinExistence type="inferred from homology"/>
<dbReference type="InterPro" id="IPR000290">
    <property type="entry name" value="Colicin_pyocin"/>
</dbReference>
<keyword evidence="4" id="KW-1185">Reference proteome</keyword>
<reference evidence="4" key="1">
    <citation type="journal article" date="2019" name="Int. J. Syst. Evol. Microbiol.">
        <title>The Global Catalogue of Microorganisms (GCM) 10K type strain sequencing project: providing services to taxonomists for standard genome sequencing and annotation.</title>
        <authorList>
            <consortium name="The Broad Institute Genomics Platform"/>
            <consortium name="The Broad Institute Genome Sequencing Center for Infectious Disease"/>
            <person name="Wu L."/>
            <person name="Ma J."/>
        </authorList>
    </citation>
    <scope>NUCLEOTIDE SEQUENCE [LARGE SCALE GENOMIC DNA]</scope>
    <source>
        <strain evidence="4">JCM30009</strain>
    </source>
</reference>
<dbReference type="CDD" id="cd16363">
    <property type="entry name" value="Col_Im_like"/>
    <property type="match status" value="1"/>
</dbReference>
<evidence type="ECO:0000256" key="2">
    <source>
        <dbReference type="ARBA" id="ARBA00023025"/>
    </source>
</evidence>
<gene>
    <name evidence="3" type="ORF">ACFPZP_16155</name>
</gene>
<dbReference type="PRINTS" id="PR01299">
    <property type="entry name" value="PYOCIN"/>
</dbReference>
<name>A0ABW1Q418_9ENTR</name>
<evidence type="ECO:0000256" key="1">
    <source>
        <dbReference type="ARBA" id="ARBA00009346"/>
    </source>
</evidence>
<comment type="similarity">
    <text evidence="1">Belongs to the colicins ColE2/ColE8/ColE9 and pyocins S1/S2 family.</text>
</comment>
<dbReference type="Gene3D" id="1.10.1200.20">
    <property type="entry name" value="Colicin E immunity protein"/>
    <property type="match status" value="1"/>
</dbReference>
<organism evidence="3 4">
    <name type="scientific">Citrobacter bitternis</name>
    <dbReference type="NCBI Taxonomy" id="1585982"/>
    <lineage>
        <taxon>Bacteria</taxon>
        <taxon>Pseudomonadati</taxon>
        <taxon>Pseudomonadota</taxon>
        <taxon>Gammaproteobacteria</taxon>
        <taxon>Enterobacterales</taxon>
        <taxon>Enterobacteriaceae</taxon>
        <taxon>Citrobacter</taxon>
    </lineage>
</organism>
<dbReference type="SUPFAM" id="SSF47345">
    <property type="entry name" value="Colicin E immunity proteins"/>
    <property type="match status" value="1"/>
</dbReference>
<dbReference type="Proteomes" id="UP001596169">
    <property type="component" value="Unassembled WGS sequence"/>
</dbReference>
<accession>A0ABW1Q418</accession>